<evidence type="ECO:0000313" key="8">
    <source>
        <dbReference type="EMBL" id="MCD7447877.1"/>
    </source>
</evidence>
<dbReference type="PANTHER" id="PTHR11654">
    <property type="entry name" value="OLIGOPEPTIDE TRANSPORTER-RELATED"/>
    <property type="match status" value="1"/>
</dbReference>
<evidence type="ECO:0000256" key="1">
    <source>
        <dbReference type="ARBA" id="ARBA00004141"/>
    </source>
</evidence>
<organism evidence="8 9">
    <name type="scientific">Datura stramonium</name>
    <name type="common">Jimsonweed</name>
    <name type="synonym">Common thornapple</name>
    <dbReference type="NCBI Taxonomy" id="4076"/>
    <lineage>
        <taxon>Eukaryota</taxon>
        <taxon>Viridiplantae</taxon>
        <taxon>Streptophyta</taxon>
        <taxon>Embryophyta</taxon>
        <taxon>Tracheophyta</taxon>
        <taxon>Spermatophyta</taxon>
        <taxon>Magnoliopsida</taxon>
        <taxon>eudicotyledons</taxon>
        <taxon>Gunneridae</taxon>
        <taxon>Pentapetalae</taxon>
        <taxon>asterids</taxon>
        <taxon>lamiids</taxon>
        <taxon>Solanales</taxon>
        <taxon>Solanaceae</taxon>
        <taxon>Solanoideae</taxon>
        <taxon>Datureae</taxon>
        <taxon>Datura</taxon>
    </lineage>
</organism>
<feature type="transmembrane region" description="Helical" evidence="7">
    <location>
        <begin position="69"/>
        <end position="87"/>
    </location>
</feature>
<name>A0ABS8RMP0_DATST</name>
<proteinExistence type="inferred from homology"/>
<feature type="transmembrane region" description="Helical" evidence="7">
    <location>
        <begin position="187"/>
        <end position="208"/>
    </location>
</feature>
<dbReference type="SUPFAM" id="SSF103473">
    <property type="entry name" value="MFS general substrate transporter"/>
    <property type="match status" value="1"/>
</dbReference>
<feature type="transmembrane region" description="Helical" evidence="7">
    <location>
        <begin position="371"/>
        <end position="395"/>
    </location>
</feature>
<comment type="caution">
    <text evidence="8">The sequence shown here is derived from an EMBL/GenBank/DDBJ whole genome shotgun (WGS) entry which is preliminary data.</text>
</comment>
<evidence type="ECO:0000313" key="9">
    <source>
        <dbReference type="Proteomes" id="UP000823775"/>
    </source>
</evidence>
<comment type="similarity">
    <text evidence="6">Belongs to the major facilitator superfamily. Phosphate:H(+) symporter (TC 2.A.1.9) family.</text>
</comment>
<keyword evidence="3 7" id="KW-0812">Transmembrane</keyword>
<evidence type="ECO:0000256" key="5">
    <source>
        <dbReference type="ARBA" id="ARBA00023136"/>
    </source>
</evidence>
<feature type="transmembrane region" description="Helical" evidence="7">
    <location>
        <begin position="493"/>
        <end position="516"/>
    </location>
</feature>
<gene>
    <name evidence="8" type="ORF">HAX54_035808</name>
</gene>
<feature type="transmembrane region" description="Helical" evidence="7">
    <location>
        <begin position="415"/>
        <end position="432"/>
    </location>
</feature>
<protein>
    <recommendedName>
        <fullName evidence="10">Protein NRT1/ PTR FAMILY 1.2-like</fullName>
    </recommendedName>
</protein>
<dbReference type="Gene3D" id="1.20.1250.20">
    <property type="entry name" value="MFS general substrate transporter like domains"/>
    <property type="match status" value="1"/>
</dbReference>
<accession>A0ABS8RMP0</accession>
<comment type="similarity">
    <text evidence="2">Belongs to the major facilitator superfamily. Proton-dependent oligopeptide transporter (POT/PTR) (TC 2.A.17) family.</text>
</comment>
<comment type="subcellular location">
    <subcellularLocation>
        <location evidence="1">Membrane</location>
        <topology evidence="1">Multi-pass membrane protein</topology>
    </subcellularLocation>
</comment>
<evidence type="ECO:0000256" key="4">
    <source>
        <dbReference type="ARBA" id="ARBA00022989"/>
    </source>
</evidence>
<feature type="transmembrane region" description="Helical" evidence="7">
    <location>
        <begin position="99"/>
        <end position="119"/>
    </location>
</feature>
<feature type="transmembrane region" description="Helical" evidence="7">
    <location>
        <begin position="34"/>
        <end position="57"/>
    </location>
</feature>
<dbReference type="Proteomes" id="UP000823775">
    <property type="component" value="Unassembled WGS sequence"/>
</dbReference>
<evidence type="ECO:0000256" key="7">
    <source>
        <dbReference type="SAM" id="Phobius"/>
    </source>
</evidence>
<feature type="transmembrane region" description="Helical" evidence="7">
    <location>
        <begin position="540"/>
        <end position="559"/>
    </location>
</feature>
<keyword evidence="9" id="KW-1185">Reference proteome</keyword>
<evidence type="ECO:0000256" key="2">
    <source>
        <dbReference type="ARBA" id="ARBA00005982"/>
    </source>
</evidence>
<reference evidence="8 9" key="1">
    <citation type="journal article" date="2021" name="BMC Genomics">
        <title>Datura genome reveals duplications of psychoactive alkaloid biosynthetic genes and high mutation rate following tissue culture.</title>
        <authorList>
            <person name="Rajewski A."/>
            <person name="Carter-House D."/>
            <person name="Stajich J."/>
            <person name="Litt A."/>
        </authorList>
    </citation>
    <scope>NUCLEOTIDE SEQUENCE [LARGE SCALE GENOMIC DNA]</scope>
    <source>
        <strain evidence="8">AR-01</strain>
    </source>
</reference>
<evidence type="ECO:0000256" key="6">
    <source>
        <dbReference type="ARBA" id="ARBA00044504"/>
    </source>
</evidence>
<dbReference type="InterPro" id="IPR036259">
    <property type="entry name" value="MFS_trans_sf"/>
</dbReference>
<evidence type="ECO:0000256" key="3">
    <source>
        <dbReference type="ARBA" id="ARBA00022692"/>
    </source>
</evidence>
<dbReference type="InterPro" id="IPR000109">
    <property type="entry name" value="POT_fam"/>
</dbReference>
<dbReference type="CDD" id="cd17416">
    <property type="entry name" value="MFS_NPF1_2"/>
    <property type="match status" value="1"/>
</dbReference>
<dbReference type="EMBL" id="JACEIK010000047">
    <property type="protein sequence ID" value="MCD7447877.1"/>
    <property type="molecule type" value="Genomic_DNA"/>
</dbReference>
<dbReference type="Pfam" id="PF00854">
    <property type="entry name" value="PTR2"/>
    <property type="match status" value="1"/>
</dbReference>
<sequence length="576" mass="63300">MENSSCEKGEMIEEPLLLDDSETQKGGFRTLPFILGNAALMNAATSALTPNMILYLMNEYHMDMTAGSNILFMWSAVTNISPVVGAFMADSFVGRFQMIGLGSVVTLVGMFLFWLTSVIPQARPPPCVDSNNICRSADVFQLFFLCFSLGIVAIGAGAIKSSSLAFGSDQLKREIYQTNAHAMERYFSWYYASCALSILVALTCLVYIQVNMGWALGFGVPVSLTLFSTLLIYLGTPFYVKLKPKSSLINGFFQVLVASYRNRCLRLSSQSADILYHQKKGSTVVLPSEKLRFLNKACIVQDPQLDLSPDGEATDPWRLCTVDQVEELKALVKVVPIWLTGVVLAINMSQNSFPVLQANTMDRHIGSSFEIPAASFGIFAVISAIFWIVLYDYLILPIASKLTGKPAHFSTKERMGFGVFLSFLSVLVMAVVEGVRRSIAIKEGYSDDPEGVIPMSAMWLLPQNSLAGFAEALNAIGQNEFYISEFPRSMSSVASALLGAGMGVGSLLASCIMSSIDDLTKREGQESWVSSNINHGHYDYYYLVLAGFSLVNILFYIVCSRAYGPCKEEVMEEEKP</sequence>
<feature type="transmembrane region" description="Helical" evidence="7">
    <location>
        <begin position="214"/>
        <end position="235"/>
    </location>
</feature>
<keyword evidence="4 7" id="KW-1133">Transmembrane helix</keyword>
<evidence type="ECO:0008006" key="10">
    <source>
        <dbReference type="Google" id="ProtNLM"/>
    </source>
</evidence>
<feature type="transmembrane region" description="Helical" evidence="7">
    <location>
        <begin position="139"/>
        <end position="166"/>
    </location>
</feature>
<keyword evidence="5 7" id="KW-0472">Membrane</keyword>